<dbReference type="GO" id="GO:0036126">
    <property type="term" value="C:sperm flagellum"/>
    <property type="evidence" value="ECO:0007669"/>
    <property type="project" value="TreeGrafter"/>
</dbReference>
<dbReference type="Proteomes" id="UP000504631">
    <property type="component" value="Unplaced"/>
</dbReference>
<dbReference type="GO" id="GO:0005879">
    <property type="term" value="C:axonemal microtubule"/>
    <property type="evidence" value="ECO:0007669"/>
    <property type="project" value="TreeGrafter"/>
</dbReference>
<dbReference type="GO" id="GO:0008017">
    <property type="term" value="F:microtubule binding"/>
    <property type="evidence" value="ECO:0007669"/>
    <property type="project" value="InterPro"/>
</dbReference>
<accession>A0A6J3KG65</accession>
<dbReference type="KEGG" id="bvk:117234734"/>
<dbReference type="Pfam" id="PF05217">
    <property type="entry name" value="SAXO1-2"/>
    <property type="match status" value="1"/>
</dbReference>
<evidence type="ECO:0000313" key="2">
    <source>
        <dbReference type="Proteomes" id="UP000504631"/>
    </source>
</evidence>
<name>A0A6J3KG65_9HYME</name>
<reference evidence="3" key="1">
    <citation type="submission" date="2025-08" db="UniProtKB">
        <authorList>
            <consortium name="RefSeq"/>
        </authorList>
    </citation>
    <scope>IDENTIFICATION</scope>
    <source>
        <tissue evidence="3">Muscle</tissue>
    </source>
</reference>
<dbReference type="GeneID" id="117234734"/>
<gene>
    <name evidence="3" type="primary">LOC117234734</name>
</gene>
<dbReference type="GO" id="GO:0005814">
    <property type="term" value="C:centriole"/>
    <property type="evidence" value="ECO:0007669"/>
    <property type="project" value="TreeGrafter"/>
</dbReference>
<dbReference type="PANTHER" id="PTHR31516:SF17">
    <property type="entry name" value="STABILIZER OF AXONEMAL MICROTUBULES 2"/>
    <property type="match status" value="1"/>
</dbReference>
<dbReference type="RefSeq" id="XP_033352122.1">
    <property type="nucleotide sequence ID" value="XM_033496231.1"/>
</dbReference>
<dbReference type="AlphaFoldDB" id="A0A6J3KG65"/>
<organism evidence="2 3">
    <name type="scientific">Bombus vosnesenskii</name>
    <dbReference type="NCBI Taxonomy" id="207650"/>
    <lineage>
        <taxon>Eukaryota</taxon>
        <taxon>Metazoa</taxon>
        <taxon>Ecdysozoa</taxon>
        <taxon>Arthropoda</taxon>
        <taxon>Hexapoda</taxon>
        <taxon>Insecta</taxon>
        <taxon>Pterygota</taxon>
        <taxon>Neoptera</taxon>
        <taxon>Endopterygota</taxon>
        <taxon>Hymenoptera</taxon>
        <taxon>Apocrita</taxon>
        <taxon>Aculeata</taxon>
        <taxon>Apoidea</taxon>
        <taxon>Anthophila</taxon>
        <taxon>Apidae</taxon>
        <taxon>Bombus</taxon>
        <taxon>Pyrobombus</taxon>
    </lineage>
</organism>
<keyword evidence="2" id="KW-1185">Reference proteome</keyword>
<comment type="similarity">
    <text evidence="1">Belongs to the FAM154 family.</text>
</comment>
<protein>
    <submittedName>
        <fullName evidence="3">Stabilizer of axonemal microtubules 1 isoform X1</fullName>
    </submittedName>
</protein>
<dbReference type="GO" id="GO:0036064">
    <property type="term" value="C:ciliary basal body"/>
    <property type="evidence" value="ECO:0007669"/>
    <property type="project" value="TreeGrafter"/>
</dbReference>
<sequence>MQICTINPPECKQQQQQRQSVIEERSKIKINHDDCCNCCCCCTTPQRTCYKYVQPEIPKSFAPIRHYWKSGIPMDNNTTYRLSYWECPSAPVDPILPRNWLATGDGEISDETTYKNSYFEHLCVKPESPCIPCEKQWLGRGPIQDVTTQKHDYTWKSIPQIEPYKAENNLYCAPAPLLDDTTYKLSYYQSGCNLPALSYAPIRKYVKPDIPMEDHTTYKLSYWPNESMKEEPLWQRKEYSPPVEPMDGCTTYKLSYWPHSEKRRSPIILQPTDNILNAGCCTEDNTTYRLSYFGCGGDKRTPIRQPNNIQFSPCSLSYDTVHRMSFLGNWCVKQDPPIIPCDKQFLGRGPIQEVTTQKHDYTWKNIPLEPDARRADNLVPACTPIECCTTYRLSYLENDLKSLTPIHNYAPVRTCCLPDVPMEAETVMQLSYQPVECADKVEKPWSERPPYQLPVTPMEDNTTYNKRSSILLYERSNEQKNNLV</sequence>
<evidence type="ECO:0000313" key="3">
    <source>
        <dbReference type="RefSeq" id="XP_033352122.1"/>
    </source>
</evidence>
<evidence type="ECO:0000256" key="1">
    <source>
        <dbReference type="ARBA" id="ARBA00008738"/>
    </source>
</evidence>
<dbReference type="InterPro" id="IPR033336">
    <property type="entry name" value="SAXO1/2"/>
</dbReference>
<dbReference type="PANTHER" id="PTHR31516">
    <property type="entry name" value="STABILIZER OF AXONEMAL MICROTUBULES 2"/>
    <property type="match status" value="1"/>
</dbReference>
<proteinExistence type="inferred from homology"/>